<dbReference type="EMBL" id="CP129013">
    <property type="protein sequence ID" value="WLR41405.1"/>
    <property type="molecule type" value="Genomic_DNA"/>
</dbReference>
<evidence type="ECO:0000313" key="2">
    <source>
        <dbReference type="EMBL" id="WLR41405.1"/>
    </source>
</evidence>
<dbReference type="Proteomes" id="UP001197974">
    <property type="component" value="Chromosome"/>
</dbReference>
<proteinExistence type="predicted"/>
<accession>A0ABY9JUR9</accession>
<evidence type="ECO:0000313" key="3">
    <source>
        <dbReference type="Proteomes" id="UP001197974"/>
    </source>
</evidence>
<keyword evidence="1" id="KW-1133">Transmembrane helix</keyword>
<reference evidence="2 3" key="1">
    <citation type="submission" date="2023-06" db="EMBL/GenBank/DDBJ databases">
        <title>Five Gram-positive bacteria isolated from mangrove sediments in Shenzhen, Guangdong, China.</title>
        <authorList>
            <person name="Yu S."/>
            <person name="Zheng W."/>
            <person name="Huang Y."/>
        </authorList>
    </citation>
    <scope>NUCLEOTIDE SEQUENCE [LARGE SCALE GENOMIC DNA]</scope>
    <source>
        <strain evidence="2 3">SaN35-3</strain>
    </source>
</reference>
<name>A0ABY9JUR9_9BACI</name>
<keyword evidence="3" id="KW-1185">Reference proteome</keyword>
<dbReference type="RefSeq" id="WP_226543380.1">
    <property type="nucleotide sequence ID" value="NZ_CP129013.1"/>
</dbReference>
<organism evidence="2 3">
    <name type="scientific">Bacillus carboniphilus</name>
    <dbReference type="NCBI Taxonomy" id="86663"/>
    <lineage>
        <taxon>Bacteria</taxon>
        <taxon>Bacillati</taxon>
        <taxon>Bacillota</taxon>
        <taxon>Bacilli</taxon>
        <taxon>Bacillales</taxon>
        <taxon>Bacillaceae</taxon>
        <taxon>Bacillus</taxon>
    </lineage>
</organism>
<keyword evidence="1" id="KW-0472">Membrane</keyword>
<sequence length="105" mass="13066">MNDVIYFIKVLVSMFLIIQWFSILLFLFCEWFMVDYYLNRREFFLWGLGFCLFLKYYNHNWLQRKYYLCVATVIYGLLFLIFFQIAMLPLDLLYYILMGEPHVFE</sequence>
<protein>
    <submittedName>
        <fullName evidence="2">Uncharacterized protein</fullName>
    </submittedName>
</protein>
<evidence type="ECO:0000256" key="1">
    <source>
        <dbReference type="SAM" id="Phobius"/>
    </source>
</evidence>
<feature type="transmembrane region" description="Helical" evidence="1">
    <location>
        <begin position="65"/>
        <end position="88"/>
    </location>
</feature>
<feature type="transmembrane region" description="Helical" evidence="1">
    <location>
        <begin position="43"/>
        <end position="59"/>
    </location>
</feature>
<gene>
    <name evidence="2" type="ORF">LC087_10845</name>
</gene>
<feature type="transmembrane region" description="Helical" evidence="1">
    <location>
        <begin position="6"/>
        <end position="31"/>
    </location>
</feature>
<keyword evidence="1" id="KW-0812">Transmembrane</keyword>